<organism evidence="2">
    <name type="scientific">Rhodotorula toruloides</name>
    <name type="common">Yeast</name>
    <name type="synonym">Rhodosporidium toruloides</name>
    <dbReference type="NCBI Taxonomy" id="5286"/>
    <lineage>
        <taxon>Eukaryota</taxon>
        <taxon>Fungi</taxon>
        <taxon>Dikarya</taxon>
        <taxon>Basidiomycota</taxon>
        <taxon>Pucciniomycotina</taxon>
        <taxon>Microbotryomycetes</taxon>
        <taxon>Sporidiobolales</taxon>
        <taxon>Sporidiobolaceae</taxon>
        <taxon>Rhodotorula</taxon>
    </lineage>
</organism>
<accession>A0A061BGP2</accession>
<name>A0A061BGP2_RHOTO</name>
<dbReference type="AlphaFoldDB" id="A0A061BGP2"/>
<protein>
    <submittedName>
        <fullName evidence="2">RHTO0S23e00980g1_1</fullName>
    </submittedName>
</protein>
<dbReference type="OrthoDB" id="2523646at2759"/>
<feature type="region of interest" description="Disordered" evidence="1">
    <location>
        <begin position="1"/>
        <end position="23"/>
    </location>
</feature>
<feature type="compositionally biased region" description="Basic and acidic residues" evidence="1">
    <location>
        <begin position="1"/>
        <end position="11"/>
    </location>
</feature>
<sequence length="512" mass="56461">MGSTDVRDAKRTQPNSTPAPQLDALSVLPPEILTAIFLQLDDPPTPLSRRLLPYSRAARLQHVEISSYKQLLLFVRTLSTVQGTGRLVKSFSTNLREETERLIAIERPTLNSLLGDAFALMPAVKEVIATNWVVSSFILSEGTPKSLSRSMRNLRISLLLGQITNTDFITYRLALLSRYEELRKLEIMVLPYDPGASAAVAFDLFPANDLAPPPLDMDRISQVEHLTLGGPLCDQRVVNVLRAFEGLAEVTLYDSFASKHVAGAAAAIDTSNLRSLRLLRLVGTPPPVDLPMQQTDWTRYANLRELFIGMPVCTDELATTLAAAPHLEELYFGGYSDPTASQIRHILHHRPPSLRLLSLSHVTGEVGEPITPASLPSISIWLDAVRALNNDPTSTNVVPVFPLLDWRLPAWTESFTPSDAESLFPLARQAGITLAGSLLSAVLTTYVLERQLDVWQGQVDVGGEEAIDEETKQVMASKPFWDALSLRYKARLLDERTWGIGEAGEDARMAEV</sequence>
<gene>
    <name evidence="2" type="ORF">RHTO0S_23e00980g</name>
</gene>
<proteinExistence type="predicted"/>
<dbReference type="InterPro" id="IPR032675">
    <property type="entry name" value="LRR_dom_sf"/>
</dbReference>
<dbReference type="SUPFAM" id="SSF52047">
    <property type="entry name" value="RNI-like"/>
    <property type="match status" value="1"/>
</dbReference>
<evidence type="ECO:0000313" key="2">
    <source>
        <dbReference type="EMBL" id="CDR49117.1"/>
    </source>
</evidence>
<dbReference type="EMBL" id="LK052958">
    <property type="protein sequence ID" value="CDR49117.1"/>
    <property type="molecule type" value="Genomic_DNA"/>
</dbReference>
<evidence type="ECO:0000256" key="1">
    <source>
        <dbReference type="SAM" id="MobiDB-lite"/>
    </source>
</evidence>
<dbReference type="Gene3D" id="3.80.10.10">
    <property type="entry name" value="Ribonuclease Inhibitor"/>
    <property type="match status" value="1"/>
</dbReference>
<reference evidence="2" key="1">
    <citation type="journal article" date="2014" name="Genome Announc.">
        <title>Draft genome sequence of Rhodosporidium toruloides CECT1137, an oleaginous yeast of biotechnological interest.</title>
        <authorList>
            <person name="Morin N."/>
            <person name="Calcas X."/>
            <person name="Devillers H."/>
            <person name="Durrens P."/>
            <person name="Sherman D.J."/>
            <person name="Nicaud J.-M."/>
            <person name="Neuveglise C."/>
        </authorList>
    </citation>
    <scope>NUCLEOTIDE SEQUENCE</scope>
    <source>
        <strain evidence="2">CECT1137</strain>
    </source>
</reference>